<evidence type="ECO:0000313" key="3">
    <source>
        <dbReference type="Proteomes" id="UP001311915"/>
    </source>
</evidence>
<protein>
    <recommendedName>
        <fullName evidence="4">DUF4283 domain-containing protein</fullName>
    </recommendedName>
</protein>
<name>A0AAV9L723_9SOLN</name>
<proteinExistence type="predicted"/>
<feature type="compositionally biased region" description="Basic and acidic residues" evidence="1">
    <location>
        <begin position="189"/>
        <end position="198"/>
    </location>
</feature>
<dbReference type="AlphaFoldDB" id="A0AAV9L723"/>
<evidence type="ECO:0008006" key="4">
    <source>
        <dbReference type="Google" id="ProtNLM"/>
    </source>
</evidence>
<dbReference type="PANTHER" id="PTHR33233:SF17">
    <property type="entry name" value="DUF4283 DOMAIN-CONTAINING PROTEIN"/>
    <property type="match status" value="1"/>
</dbReference>
<dbReference type="EMBL" id="JAWPEI010000007">
    <property type="protein sequence ID" value="KAK4721238.1"/>
    <property type="molecule type" value="Genomic_DNA"/>
</dbReference>
<sequence length="222" mass="26170">MGKILAYVPPSSKDGKIVVNIETEDLRKRQSLWKTRYKGYVIGDTPYVKTRKSLLRMRGDLSKCPKFYVMQAGSYTLFNKPFILHKWSIDFEFDPDCLTIIPLWVTFPGLPVGYWKPLYTDSFTTSMERISYARILVETDVSHPLLNSIEIVTPSGTFQQAIEYEWKPRFCTECLKFGHNVEGCWTKQKDDDNEERQPRFAIKRRRRSENQRPRWIGRLKKS</sequence>
<comment type="caution">
    <text evidence="2">The sequence shown here is derived from an EMBL/GenBank/DDBJ whole genome shotgun (WGS) entry which is preliminary data.</text>
</comment>
<reference evidence="2 3" key="1">
    <citation type="submission" date="2023-10" db="EMBL/GenBank/DDBJ databases">
        <title>Genome-Wide Identification Analysis in wild type Solanum Pinnatisectum Reveals Some Genes Defensing Phytophthora Infestans.</title>
        <authorList>
            <person name="Sun C."/>
        </authorList>
    </citation>
    <scope>NUCLEOTIDE SEQUENCE [LARGE SCALE GENOMIC DNA]</scope>
    <source>
        <strain evidence="2">LQN</strain>
        <tissue evidence="2">Leaf</tissue>
    </source>
</reference>
<keyword evidence="3" id="KW-1185">Reference proteome</keyword>
<evidence type="ECO:0000313" key="2">
    <source>
        <dbReference type="EMBL" id="KAK4721238.1"/>
    </source>
</evidence>
<dbReference type="Proteomes" id="UP001311915">
    <property type="component" value="Unassembled WGS sequence"/>
</dbReference>
<accession>A0AAV9L723</accession>
<organism evidence="2 3">
    <name type="scientific">Solanum pinnatisectum</name>
    <name type="common">tansyleaf nightshade</name>
    <dbReference type="NCBI Taxonomy" id="50273"/>
    <lineage>
        <taxon>Eukaryota</taxon>
        <taxon>Viridiplantae</taxon>
        <taxon>Streptophyta</taxon>
        <taxon>Embryophyta</taxon>
        <taxon>Tracheophyta</taxon>
        <taxon>Spermatophyta</taxon>
        <taxon>Magnoliopsida</taxon>
        <taxon>eudicotyledons</taxon>
        <taxon>Gunneridae</taxon>
        <taxon>Pentapetalae</taxon>
        <taxon>asterids</taxon>
        <taxon>lamiids</taxon>
        <taxon>Solanales</taxon>
        <taxon>Solanaceae</taxon>
        <taxon>Solanoideae</taxon>
        <taxon>Solaneae</taxon>
        <taxon>Solanum</taxon>
    </lineage>
</organism>
<gene>
    <name evidence="2" type="ORF">R3W88_011471</name>
</gene>
<dbReference type="PANTHER" id="PTHR33233">
    <property type="entry name" value="ENDONUCLEASE/EXONUCLEASE/PHOSPHATASE"/>
    <property type="match status" value="1"/>
</dbReference>
<evidence type="ECO:0000256" key="1">
    <source>
        <dbReference type="SAM" id="MobiDB-lite"/>
    </source>
</evidence>
<feature type="region of interest" description="Disordered" evidence="1">
    <location>
        <begin position="189"/>
        <end position="222"/>
    </location>
</feature>